<dbReference type="AlphaFoldDB" id="A0AAD2HAN2"/>
<feature type="domain" description="DUF6699" evidence="2">
    <location>
        <begin position="56"/>
        <end position="178"/>
    </location>
</feature>
<accession>A0AAD2HAN2</accession>
<evidence type="ECO:0000313" key="4">
    <source>
        <dbReference type="Proteomes" id="UP001295794"/>
    </source>
</evidence>
<feature type="region of interest" description="Disordered" evidence="1">
    <location>
        <begin position="38"/>
        <end position="65"/>
    </location>
</feature>
<feature type="compositionally biased region" description="Pro residues" evidence="1">
    <location>
        <begin position="43"/>
        <end position="53"/>
    </location>
</feature>
<gene>
    <name evidence="3" type="ORF">MYCIT1_LOCUS15091</name>
</gene>
<evidence type="ECO:0000313" key="3">
    <source>
        <dbReference type="EMBL" id="CAK5270572.1"/>
    </source>
</evidence>
<dbReference type="Pfam" id="PF20415">
    <property type="entry name" value="DUF6699"/>
    <property type="match status" value="1"/>
</dbReference>
<evidence type="ECO:0000256" key="1">
    <source>
        <dbReference type="SAM" id="MobiDB-lite"/>
    </source>
</evidence>
<evidence type="ECO:0000259" key="2">
    <source>
        <dbReference type="Pfam" id="PF20415"/>
    </source>
</evidence>
<organism evidence="3 4">
    <name type="scientific">Mycena citricolor</name>
    <dbReference type="NCBI Taxonomy" id="2018698"/>
    <lineage>
        <taxon>Eukaryota</taxon>
        <taxon>Fungi</taxon>
        <taxon>Dikarya</taxon>
        <taxon>Basidiomycota</taxon>
        <taxon>Agaricomycotina</taxon>
        <taxon>Agaricomycetes</taxon>
        <taxon>Agaricomycetidae</taxon>
        <taxon>Agaricales</taxon>
        <taxon>Marasmiineae</taxon>
        <taxon>Mycenaceae</taxon>
        <taxon>Mycena</taxon>
    </lineage>
</organism>
<sequence>MASPPSMLSLNPSFTMSMCAQSSATPLPVHPLRHSRPLYDCHPLPPTSPPPHSPEPELVDSDLDPATDPPTACLVLASPLFPWKLEIRPHAADKCVSLAAVREAVNNFLLQPVSEIELERYSAQDESQPSTNSCCSMRERITSAFEKRCADSRRDFGRGAETIVRSVGIQRTDFLGARGIAVDDELRDLRIISVDGEWELCFDGA</sequence>
<proteinExistence type="predicted"/>
<protein>
    <recommendedName>
        <fullName evidence="2">DUF6699 domain-containing protein</fullName>
    </recommendedName>
</protein>
<keyword evidence="4" id="KW-1185">Reference proteome</keyword>
<dbReference type="Proteomes" id="UP001295794">
    <property type="component" value="Unassembled WGS sequence"/>
</dbReference>
<name>A0AAD2HAN2_9AGAR</name>
<comment type="caution">
    <text evidence="3">The sequence shown here is derived from an EMBL/GenBank/DDBJ whole genome shotgun (WGS) entry which is preliminary data.</text>
</comment>
<dbReference type="EMBL" id="CAVNYO010000168">
    <property type="protein sequence ID" value="CAK5270572.1"/>
    <property type="molecule type" value="Genomic_DNA"/>
</dbReference>
<dbReference type="InterPro" id="IPR046522">
    <property type="entry name" value="DUF6699"/>
</dbReference>
<reference evidence="3" key="1">
    <citation type="submission" date="2023-11" db="EMBL/GenBank/DDBJ databases">
        <authorList>
            <person name="De Vega J J."/>
            <person name="De Vega J J."/>
        </authorList>
    </citation>
    <scope>NUCLEOTIDE SEQUENCE</scope>
</reference>